<feature type="chain" id="PRO_5030639971" evidence="1">
    <location>
        <begin position="23"/>
        <end position="358"/>
    </location>
</feature>
<dbReference type="AlphaFoldDB" id="A0A7R9YSB3"/>
<evidence type="ECO:0000313" key="2">
    <source>
        <dbReference type="EMBL" id="CAD8284090.1"/>
    </source>
</evidence>
<proteinExistence type="predicted"/>
<gene>
    <name evidence="2" type="ORF">CEUR00632_LOCUS4125</name>
</gene>
<feature type="signal peptide" evidence="1">
    <location>
        <begin position="1"/>
        <end position="22"/>
    </location>
</feature>
<organism evidence="2">
    <name type="scientific">Chlamydomonas euryale</name>
    <dbReference type="NCBI Taxonomy" id="1486919"/>
    <lineage>
        <taxon>Eukaryota</taxon>
        <taxon>Viridiplantae</taxon>
        <taxon>Chlorophyta</taxon>
        <taxon>core chlorophytes</taxon>
        <taxon>Chlorophyceae</taxon>
        <taxon>CS clade</taxon>
        <taxon>Chlamydomonadales</taxon>
        <taxon>Chlamydomonadaceae</taxon>
        <taxon>Chlamydomonas</taxon>
    </lineage>
</organism>
<protein>
    <submittedName>
        <fullName evidence="2">Uncharacterized protein</fullName>
    </submittedName>
</protein>
<accession>A0A7R9YSB3</accession>
<sequence>MPRKQARAALLLLAVAAAAASAQLSLRAAAAAKAPAAAHKPLGDLEIDKPHAAAWEHVWSVALLQRVEMIQAKRAEALASRTGDAADGGEEGIAPLPPPLRLLIVGDSTMQHQANFLCQVLKAKCNMLTRKGCKNVPDNCTNKRLNVRVELQLTWACAWDWQKTAPPAAQNEATVFYYNCGLHMMHLFPARPFMEVSLSLDAHSMVRDSFVHAREQLGEGALLVWMTTNDIAEDRFTKEYNITASEWKTKEAADGLTSKCVDHYGPEVQAMRGVGATEGGWVEELEDWCRNGVLTGSGAQWLNSRLLKHIPNGVQILDGYTTTRGRPWATRYSDGRHYRLLRPIKLEQLFSHISRHFL</sequence>
<keyword evidence="1" id="KW-0732">Signal</keyword>
<reference evidence="2" key="1">
    <citation type="submission" date="2021-01" db="EMBL/GenBank/DDBJ databases">
        <authorList>
            <person name="Corre E."/>
            <person name="Pelletier E."/>
            <person name="Niang G."/>
            <person name="Scheremetjew M."/>
            <person name="Finn R."/>
            <person name="Kale V."/>
            <person name="Holt S."/>
            <person name="Cochrane G."/>
            <person name="Meng A."/>
            <person name="Brown T."/>
            <person name="Cohen L."/>
        </authorList>
    </citation>
    <scope>NUCLEOTIDE SEQUENCE</scope>
    <source>
        <strain evidence="2">CCMP219</strain>
    </source>
</reference>
<name>A0A7R9YSB3_9CHLO</name>
<evidence type="ECO:0000256" key="1">
    <source>
        <dbReference type="SAM" id="SignalP"/>
    </source>
</evidence>
<dbReference type="EMBL" id="HBEC01009022">
    <property type="protein sequence ID" value="CAD8284090.1"/>
    <property type="molecule type" value="Transcribed_RNA"/>
</dbReference>